<evidence type="ECO:0000313" key="2">
    <source>
        <dbReference type="Proteomes" id="UP000013084"/>
    </source>
</evidence>
<reference evidence="1 2" key="1">
    <citation type="submission" date="2013-02" db="EMBL/GenBank/DDBJ databases">
        <title>The Genome Sequence of Acinetobacter sp. CIP 70.18.</title>
        <authorList>
            <consortium name="The Broad Institute Genome Sequencing Platform"/>
            <consortium name="The Broad Institute Genome Sequencing Center for Infectious Disease"/>
            <person name="Cerqueira G."/>
            <person name="Feldgarden M."/>
            <person name="Courvalin P."/>
            <person name="Perichon B."/>
            <person name="Grillot-Courvalin C."/>
            <person name="Clermont D."/>
            <person name="Rocha E."/>
            <person name="Yoon E.-J."/>
            <person name="Nemec A."/>
            <person name="Walker B."/>
            <person name="Young S.K."/>
            <person name="Zeng Q."/>
            <person name="Gargeya S."/>
            <person name="Fitzgerald M."/>
            <person name="Haas B."/>
            <person name="Abouelleil A."/>
            <person name="Alvarado L."/>
            <person name="Arachchi H.M."/>
            <person name="Berlin A.M."/>
            <person name="Chapman S.B."/>
            <person name="Dewar J."/>
            <person name="Goldberg J."/>
            <person name="Griggs A."/>
            <person name="Gujja S."/>
            <person name="Hansen M."/>
            <person name="Howarth C."/>
            <person name="Imamovic A."/>
            <person name="Larimer J."/>
            <person name="McCowan C."/>
            <person name="Murphy C."/>
            <person name="Neiman D."/>
            <person name="Pearson M."/>
            <person name="Priest M."/>
            <person name="Roberts A."/>
            <person name="Saif S."/>
            <person name="Shea T."/>
            <person name="Sisk P."/>
            <person name="Sykes S."/>
            <person name="Wortman J."/>
            <person name="Nusbaum C."/>
            <person name="Birren B."/>
        </authorList>
    </citation>
    <scope>NUCLEOTIDE SEQUENCE [LARGE SCALE GENOMIC DNA]</scope>
    <source>
        <strain evidence="1 2">CIP 70.18</strain>
    </source>
</reference>
<dbReference type="AlphaFoldDB" id="N9TE96"/>
<protein>
    <submittedName>
        <fullName evidence="1">Uncharacterized protein</fullName>
    </submittedName>
</protein>
<organism evidence="1 2">
    <name type="scientific">Acinetobacter higginsii</name>
    <dbReference type="NCBI Taxonomy" id="70347"/>
    <lineage>
        <taxon>Bacteria</taxon>
        <taxon>Pseudomonadati</taxon>
        <taxon>Pseudomonadota</taxon>
        <taxon>Gammaproteobacteria</taxon>
        <taxon>Moraxellales</taxon>
        <taxon>Moraxellaceae</taxon>
        <taxon>Acinetobacter</taxon>
    </lineage>
</organism>
<proteinExistence type="predicted"/>
<gene>
    <name evidence="1" type="ORF">F902_00554</name>
</gene>
<name>N9TE96_9GAMM</name>
<dbReference type="HOGENOM" id="CLU_3338971_0_0_6"/>
<dbReference type="EMBL" id="APRN01000029">
    <property type="protein sequence ID" value="ENX61730.1"/>
    <property type="molecule type" value="Genomic_DNA"/>
</dbReference>
<sequence length="37" mass="4515">MDFVSFNLKMKGFHPFFWKYFVYILHNKGHYSGNLSN</sequence>
<keyword evidence="2" id="KW-1185">Reference proteome</keyword>
<comment type="caution">
    <text evidence="1">The sequence shown here is derived from an EMBL/GenBank/DDBJ whole genome shotgun (WGS) entry which is preliminary data.</text>
</comment>
<dbReference type="Proteomes" id="UP000013084">
    <property type="component" value="Unassembled WGS sequence"/>
</dbReference>
<accession>N9TE96</accession>
<evidence type="ECO:0000313" key="1">
    <source>
        <dbReference type="EMBL" id="ENX61730.1"/>
    </source>
</evidence>